<evidence type="ECO:0000313" key="2">
    <source>
        <dbReference type="Proteomes" id="UP001057402"/>
    </source>
</evidence>
<organism evidence="1 2">
    <name type="scientific">Melastoma candidum</name>
    <dbReference type="NCBI Taxonomy" id="119954"/>
    <lineage>
        <taxon>Eukaryota</taxon>
        <taxon>Viridiplantae</taxon>
        <taxon>Streptophyta</taxon>
        <taxon>Embryophyta</taxon>
        <taxon>Tracheophyta</taxon>
        <taxon>Spermatophyta</taxon>
        <taxon>Magnoliopsida</taxon>
        <taxon>eudicotyledons</taxon>
        <taxon>Gunneridae</taxon>
        <taxon>Pentapetalae</taxon>
        <taxon>rosids</taxon>
        <taxon>malvids</taxon>
        <taxon>Myrtales</taxon>
        <taxon>Melastomataceae</taxon>
        <taxon>Melastomatoideae</taxon>
        <taxon>Melastomateae</taxon>
        <taxon>Melastoma</taxon>
    </lineage>
</organism>
<accession>A0ACB9N8V1</accession>
<name>A0ACB9N8V1_9MYRT</name>
<dbReference type="Proteomes" id="UP001057402">
    <property type="component" value="Chromosome 8"/>
</dbReference>
<keyword evidence="2" id="KW-1185">Reference proteome</keyword>
<dbReference type="EMBL" id="CM042887">
    <property type="protein sequence ID" value="KAI4330950.1"/>
    <property type="molecule type" value="Genomic_DNA"/>
</dbReference>
<sequence length="95" mass="11073">MKDAETVKDYFSRIVDIINQLKSCGDIVLGRKVVEKILISLPQKFEHVVTVIEEMKYIVEASIYELMGFLEAHEKHDIKYTTLVEQTFHAKLNIF</sequence>
<comment type="caution">
    <text evidence="1">The sequence shown here is derived from an EMBL/GenBank/DDBJ whole genome shotgun (WGS) entry which is preliminary data.</text>
</comment>
<proteinExistence type="predicted"/>
<reference evidence="2" key="1">
    <citation type="journal article" date="2023" name="Front. Plant Sci.">
        <title>Chromosomal-level genome assembly of Melastoma candidum provides insights into trichome evolution.</title>
        <authorList>
            <person name="Zhong Y."/>
            <person name="Wu W."/>
            <person name="Sun C."/>
            <person name="Zou P."/>
            <person name="Liu Y."/>
            <person name="Dai S."/>
            <person name="Zhou R."/>
        </authorList>
    </citation>
    <scope>NUCLEOTIDE SEQUENCE [LARGE SCALE GENOMIC DNA]</scope>
</reference>
<gene>
    <name evidence="1" type="ORF">MLD38_029186</name>
</gene>
<protein>
    <submittedName>
        <fullName evidence="1">Uncharacterized protein</fullName>
    </submittedName>
</protein>
<evidence type="ECO:0000313" key="1">
    <source>
        <dbReference type="EMBL" id="KAI4330950.1"/>
    </source>
</evidence>